<reference evidence="2 3" key="1">
    <citation type="submission" date="2017-07" db="EMBL/GenBank/DDBJ databases">
        <title>Niveispirillum cyanobacteriorum sp. nov., isolated from cyanobacterial aggregates in a eutrophic lake.</title>
        <authorList>
            <person name="Cai H."/>
        </authorList>
    </citation>
    <scope>NUCLEOTIDE SEQUENCE [LARGE SCALE GENOMIC DNA]</scope>
    <source>
        <strain evidence="3">TH1-14</strain>
    </source>
</reference>
<dbReference type="OrthoDB" id="8018325at2"/>
<dbReference type="InterPro" id="IPR058997">
    <property type="entry name" value="YycE-like_C"/>
</dbReference>
<keyword evidence="3" id="KW-1185">Reference proteome</keyword>
<organism evidence="2 3">
    <name type="scientific">Niveispirillum lacus</name>
    <dbReference type="NCBI Taxonomy" id="1981099"/>
    <lineage>
        <taxon>Bacteria</taxon>
        <taxon>Pseudomonadati</taxon>
        <taxon>Pseudomonadota</taxon>
        <taxon>Alphaproteobacteria</taxon>
        <taxon>Rhodospirillales</taxon>
        <taxon>Azospirillaceae</taxon>
        <taxon>Niveispirillum</taxon>
    </lineage>
</organism>
<dbReference type="CDD" id="cd06587">
    <property type="entry name" value="VOC"/>
    <property type="match status" value="1"/>
</dbReference>
<dbReference type="RefSeq" id="WP_094456821.1">
    <property type="nucleotide sequence ID" value="NZ_NOXU01000030.1"/>
</dbReference>
<name>A0A255YY73_9PROT</name>
<dbReference type="Proteomes" id="UP000216998">
    <property type="component" value="Unassembled WGS sequence"/>
</dbReference>
<dbReference type="EMBL" id="NOXU01000030">
    <property type="protein sequence ID" value="OYQ33380.1"/>
    <property type="molecule type" value="Genomic_DNA"/>
</dbReference>
<dbReference type="InterPro" id="IPR037523">
    <property type="entry name" value="VOC_core"/>
</dbReference>
<comment type="caution">
    <text evidence="2">The sequence shown here is derived from an EMBL/GenBank/DDBJ whole genome shotgun (WGS) entry which is preliminary data.</text>
</comment>
<sequence>MTSTLWPGHLPITRVRIARPTDRLTAVTGFYRDVIGLEVIGGWIDDGSHAGYDGVMIGLPGWDTHLEFTQHKDGSPCPAPTRDNLLVLYVDSREDLLSVSEAIQARGGVPVVPENPYWLNRAVCFEDPDGWGVVFSLKPGVG</sequence>
<evidence type="ECO:0000313" key="2">
    <source>
        <dbReference type="EMBL" id="OYQ33380.1"/>
    </source>
</evidence>
<proteinExistence type="predicted"/>
<dbReference type="Pfam" id="PF22659">
    <property type="entry name" value="YycE-like_C"/>
    <property type="match status" value="1"/>
</dbReference>
<dbReference type="Pfam" id="PF22658">
    <property type="entry name" value="YycE-like_N"/>
    <property type="match status" value="1"/>
</dbReference>
<accession>A0A255YY73</accession>
<protein>
    <recommendedName>
        <fullName evidence="1">VOC domain-containing protein</fullName>
    </recommendedName>
</protein>
<feature type="domain" description="VOC" evidence="1">
    <location>
        <begin position="13"/>
        <end position="138"/>
    </location>
</feature>
<dbReference type="InterPro" id="IPR029068">
    <property type="entry name" value="Glyas_Bleomycin-R_OHBP_Dase"/>
</dbReference>
<dbReference type="Gene3D" id="3.10.180.10">
    <property type="entry name" value="2,3-Dihydroxybiphenyl 1,2-Dioxygenase, domain 1"/>
    <property type="match status" value="1"/>
</dbReference>
<dbReference type="AlphaFoldDB" id="A0A255YY73"/>
<gene>
    <name evidence="2" type="ORF">CHU95_13215</name>
</gene>
<dbReference type="InterPro" id="IPR058998">
    <property type="entry name" value="YycE-like_N"/>
</dbReference>
<dbReference type="SUPFAM" id="SSF54593">
    <property type="entry name" value="Glyoxalase/Bleomycin resistance protein/Dihydroxybiphenyl dioxygenase"/>
    <property type="match status" value="1"/>
</dbReference>
<dbReference type="PROSITE" id="PS51819">
    <property type="entry name" value="VOC"/>
    <property type="match status" value="1"/>
</dbReference>
<evidence type="ECO:0000259" key="1">
    <source>
        <dbReference type="PROSITE" id="PS51819"/>
    </source>
</evidence>
<evidence type="ECO:0000313" key="3">
    <source>
        <dbReference type="Proteomes" id="UP000216998"/>
    </source>
</evidence>